<dbReference type="AlphaFoldDB" id="A0A2M8IYG4"/>
<gene>
    <name evidence="8" type="ORF">CVM52_16660</name>
</gene>
<comment type="subcellular location">
    <subcellularLocation>
        <location evidence="1">Cell envelope</location>
    </subcellularLocation>
</comment>
<evidence type="ECO:0000256" key="4">
    <source>
        <dbReference type="ARBA" id="ARBA00022496"/>
    </source>
</evidence>
<evidence type="ECO:0000256" key="3">
    <source>
        <dbReference type="ARBA" id="ARBA00022448"/>
    </source>
</evidence>
<dbReference type="GO" id="GO:0030288">
    <property type="term" value="C:outer membrane-bounded periplasmic space"/>
    <property type="evidence" value="ECO:0007669"/>
    <property type="project" value="TreeGrafter"/>
</dbReference>
<accession>A0A2M8IYG4</accession>
<dbReference type="PROSITE" id="PS50983">
    <property type="entry name" value="FE_B12_PBP"/>
    <property type="match status" value="1"/>
</dbReference>
<sequence>MFALPLILAIGVSAASADSVTIETFRGPVEIETAPQSTFVYDMAALDTLDALGVTNITSVSQTYLPYLSEYQGEAGTLFEPDIEAIHAAAPDLVILGGRSIEHLETVQRIAPAVDMTIWGTDLVAQGLDRLAAYGTIYGLQPQAAELRQQVEAALADTRAAVAGQGNALIVMTNGPRISAYGSGSRFGWLHAYLNLPEAVPDLEDTTHGQAVSFEFLREADPDWLLVIDRVAAIGGEGASAQVTLDNALVREMRAWQQGRVIYLDAGALYIAGGGVQSILAALTTLRTAFDAEARVSE</sequence>
<dbReference type="Proteomes" id="UP000231553">
    <property type="component" value="Unassembled WGS sequence"/>
</dbReference>
<comment type="similarity">
    <text evidence="2">Belongs to the bacterial solute-binding protein 8 family.</text>
</comment>
<dbReference type="Gene3D" id="3.40.50.1980">
    <property type="entry name" value="Nitrogenase molybdenum iron protein domain"/>
    <property type="match status" value="2"/>
</dbReference>
<keyword evidence="9" id="KW-1185">Reference proteome</keyword>
<evidence type="ECO:0000256" key="2">
    <source>
        <dbReference type="ARBA" id="ARBA00008814"/>
    </source>
</evidence>
<dbReference type="Pfam" id="PF01497">
    <property type="entry name" value="Peripla_BP_2"/>
    <property type="match status" value="1"/>
</dbReference>
<proteinExistence type="inferred from homology"/>
<dbReference type="PANTHER" id="PTHR30532">
    <property type="entry name" value="IRON III DICITRATE-BINDING PERIPLASMIC PROTEIN"/>
    <property type="match status" value="1"/>
</dbReference>
<dbReference type="CDD" id="cd01140">
    <property type="entry name" value="FatB"/>
    <property type="match status" value="1"/>
</dbReference>
<evidence type="ECO:0000313" key="9">
    <source>
        <dbReference type="Proteomes" id="UP000231553"/>
    </source>
</evidence>
<protein>
    <submittedName>
        <fullName evidence="8">Iron ABC transporter substrate-binding protein</fullName>
    </submittedName>
</protein>
<dbReference type="OrthoDB" id="63946at2"/>
<keyword evidence="5 6" id="KW-0732">Signal</keyword>
<dbReference type="InterPro" id="IPR051313">
    <property type="entry name" value="Bact_iron-sidero_bind"/>
</dbReference>
<dbReference type="GO" id="GO:1901678">
    <property type="term" value="P:iron coordination entity transport"/>
    <property type="evidence" value="ECO:0007669"/>
    <property type="project" value="UniProtKB-ARBA"/>
</dbReference>
<dbReference type="SUPFAM" id="SSF53807">
    <property type="entry name" value="Helical backbone' metal receptor"/>
    <property type="match status" value="1"/>
</dbReference>
<feature type="domain" description="Fe/B12 periplasmic-binding" evidence="7">
    <location>
        <begin position="37"/>
        <end position="294"/>
    </location>
</feature>
<dbReference type="EMBL" id="PGTB01000086">
    <property type="protein sequence ID" value="PJE35538.1"/>
    <property type="molecule type" value="Genomic_DNA"/>
</dbReference>
<keyword evidence="4" id="KW-0408">Iron</keyword>
<evidence type="ECO:0000256" key="1">
    <source>
        <dbReference type="ARBA" id="ARBA00004196"/>
    </source>
</evidence>
<dbReference type="PANTHER" id="PTHR30532:SF28">
    <property type="entry name" value="PETROBACTIN-BINDING PROTEIN YCLQ"/>
    <property type="match status" value="1"/>
</dbReference>
<organism evidence="8 9">
    <name type="scientific">Pseudooceanicola lipolyticus</name>
    <dbReference type="NCBI Taxonomy" id="2029104"/>
    <lineage>
        <taxon>Bacteria</taxon>
        <taxon>Pseudomonadati</taxon>
        <taxon>Pseudomonadota</taxon>
        <taxon>Alphaproteobacteria</taxon>
        <taxon>Rhodobacterales</taxon>
        <taxon>Paracoccaceae</taxon>
        <taxon>Pseudooceanicola</taxon>
    </lineage>
</organism>
<evidence type="ECO:0000259" key="7">
    <source>
        <dbReference type="PROSITE" id="PS50983"/>
    </source>
</evidence>
<evidence type="ECO:0000256" key="5">
    <source>
        <dbReference type="ARBA" id="ARBA00022729"/>
    </source>
</evidence>
<reference evidence="8 9" key="1">
    <citation type="journal article" date="2018" name="Int. J. Syst. Evol. Microbiol.">
        <title>Pseudooceanicola lipolyticus sp. nov., a marine alphaproteobacterium, reclassification of Oceanicola flagellatus as Pseudooceanicola flagellatus comb. nov. and emended description of the genus Pseudooceanicola.</title>
        <authorList>
            <person name="Huang M.-M."/>
            <person name="Guo L.-L."/>
            <person name="Wu Y.-H."/>
            <person name="Lai Q.-L."/>
            <person name="Shao Z.-Z."/>
            <person name="Wang C.-S."/>
            <person name="Wu M."/>
            <person name="Xu X.-W."/>
        </authorList>
    </citation>
    <scope>NUCLEOTIDE SEQUENCE [LARGE SCALE GENOMIC DNA]</scope>
    <source>
        <strain evidence="8 9">157</strain>
    </source>
</reference>
<dbReference type="InterPro" id="IPR033870">
    <property type="entry name" value="FatB"/>
</dbReference>
<evidence type="ECO:0000256" key="6">
    <source>
        <dbReference type="SAM" id="SignalP"/>
    </source>
</evidence>
<dbReference type="InterPro" id="IPR002491">
    <property type="entry name" value="ABC_transptr_periplasmic_BD"/>
</dbReference>
<name>A0A2M8IYG4_9RHOB</name>
<keyword evidence="3" id="KW-0813">Transport</keyword>
<keyword evidence="4" id="KW-0406">Ion transport</keyword>
<feature type="signal peptide" evidence="6">
    <location>
        <begin position="1"/>
        <end position="17"/>
    </location>
</feature>
<comment type="caution">
    <text evidence="8">The sequence shown here is derived from an EMBL/GenBank/DDBJ whole genome shotgun (WGS) entry which is preliminary data.</text>
</comment>
<evidence type="ECO:0000313" key="8">
    <source>
        <dbReference type="EMBL" id="PJE35538.1"/>
    </source>
</evidence>
<keyword evidence="4" id="KW-0410">Iron transport</keyword>
<feature type="chain" id="PRO_5014773349" evidence="6">
    <location>
        <begin position="18"/>
        <end position="298"/>
    </location>
</feature>